<feature type="domain" description="HTH merR-type" evidence="2">
    <location>
        <begin position="10"/>
        <end position="80"/>
    </location>
</feature>
<evidence type="ECO:0000313" key="9">
    <source>
        <dbReference type="EMBL" id="MCS4158464.1"/>
    </source>
</evidence>
<dbReference type="PROSITE" id="PS50937">
    <property type="entry name" value="HTH_MERR_2"/>
    <property type="match status" value="1"/>
</dbReference>
<dbReference type="SMART" id="SM00422">
    <property type="entry name" value="HTH_MERR"/>
    <property type="match status" value="1"/>
</dbReference>
<dbReference type="AlphaFoldDB" id="A0A840DJI2"/>
<name>A0A840DJI2_9BACT</name>
<gene>
    <name evidence="8" type="ORF">GGP45_002914</name>
    <name evidence="4" type="ORF">GGP61_002629</name>
    <name evidence="3" type="ORF">GGP71_000421</name>
    <name evidence="5" type="ORF">GGP82_002869</name>
    <name evidence="6" type="ORF">GGP83_002001</name>
    <name evidence="9" type="ORF">GGP99_002436</name>
    <name evidence="7" type="ORF">GGQ01_001743</name>
</gene>
<dbReference type="EMBL" id="JANUBB010000007">
    <property type="protein sequence ID" value="MCS3952045.1"/>
    <property type="molecule type" value="Genomic_DNA"/>
</dbReference>
<evidence type="ECO:0000259" key="2">
    <source>
        <dbReference type="PROSITE" id="PS50937"/>
    </source>
</evidence>
<dbReference type="EMBL" id="JANTYZ010000011">
    <property type="protein sequence ID" value="MCS3866296.1"/>
    <property type="molecule type" value="Genomic_DNA"/>
</dbReference>
<dbReference type="PANTHER" id="PTHR30204">
    <property type="entry name" value="REDOX-CYCLING DRUG-SENSING TRANSCRIPTIONAL ACTIVATOR SOXR"/>
    <property type="match status" value="1"/>
</dbReference>
<dbReference type="GO" id="GO:0003677">
    <property type="term" value="F:DNA binding"/>
    <property type="evidence" value="ECO:0007669"/>
    <property type="project" value="UniProtKB-KW"/>
</dbReference>
<dbReference type="InterPro" id="IPR047057">
    <property type="entry name" value="MerR_fam"/>
</dbReference>
<dbReference type="Proteomes" id="UP001155010">
    <property type="component" value="Unassembled WGS sequence"/>
</dbReference>
<sequence length="111" mass="12991">MPEDEIEKLYYSIGEVGEIVDQEPHVLRYWEQEFEVLSPRKNRAGRRVYTQDDVETVERIRHLLKDEKYTIEGARQAIARQDAGAEGGDDIEDDLKALRAFLVELRDQLDE</sequence>
<evidence type="ECO:0000313" key="6">
    <source>
        <dbReference type="EMBL" id="MCS3952045.1"/>
    </source>
</evidence>
<dbReference type="Proteomes" id="UP001155034">
    <property type="component" value="Unassembled WGS sequence"/>
</dbReference>
<dbReference type="EMBL" id="JANUBF010000010">
    <property type="protein sequence ID" value="MCS4036678.1"/>
    <property type="molecule type" value="Genomic_DNA"/>
</dbReference>
<dbReference type="RefSeq" id="WP_013062289.1">
    <property type="nucleotide sequence ID" value="NZ_CALTRV010000007.1"/>
</dbReference>
<evidence type="ECO:0000313" key="7">
    <source>
        <dbReference type="EMBL" id="MCS4036678.1"/>
    </source>
</evidence>
<evidence type="ECO:0000313" key="5">
    <source>
        <dbReference type="EMBL" id="MCS3866296.1"/>
    </source>
</evidence>
<dbReference type="EMBL" id="JANUBL010000006">
    <property type="protein sequence ID" value="MCS4122553.1"/>
    <property type="molecule type" value="Genomic_DNA"/>
</dbReference>
<dbReference type="InterPro" id="IPR009061">
    <property type="entry name" value="DNA-bd_dom_put_sf"/>
</dbReference>
<dbReference type="PANTHER" id="PTHR30204:SF15">
    <property type="entry name" value="BLL5018 PROTEIN"/>
    <property type="match status" value="1"/>
</dbReference>
<comment type="caution">
    <text evidence="7">The sequence shown here is derived from an EMBL/GenBank/DDBJ whole genome shotgun (WGS) entry which is preliminary data.</text>
</comment>
<dbReference type="Proteomes" id="UP001155027">
    <property type="component" value="Unassembled WGS sequence"/>
</dbReference>
<dbReference type="GeneID" id="83728806"/>
<dbReference type="InterPro" id="IPR000551">
    <property type="entry name" value="MerR-type_HTH_dom"/>
</dbReference>
<dbReference type="GO" id="GO:0003700">
    <property type="term" value="F:DNA-binding transcription factor activity"/>
    <property type="evidence" value="ECO:0007669"/>
    <property type="project" value="InterPro"/>
</dbReference>
<dbReference type="EMBL" id="JANUAU010000001">
    <property type="protein sequence ID" value="MCS3676525.1"/>
    <property type="molecule type" value="Genomic_DNA"/>
</dbReference>
<dbReference type="Gene3D" id="1.10.1660.10">
    <property type="match status" value="1"/>
</dbReference>
<dbReference type="Proteomes" id="UP001155040">
    <property type="component" value="Unassembled WGS sequence"/>
</dbReference>
<evidence type="ECO:0000256" key="1">
    <source>
        <dbReference type="ARBA" id="ARBA00023125"/>
    </source>
</evidence>
<dbReference type="Proteomes" id="UP001155057">
    <property type="component" value="Unassembled WGS sequence"/>
</dbReference>
<evidence type="ECO:0000313" key="3">
    <source>
        <dbReference type="EMBL" id="MCS3676525.1"/>
    </source>
</evidence>
<keyword evidence="1 7" id="KW-0238">DNA-binding</keyword>
<dbReference type="CDD" id="cd04765">
    <property type="entry name" value="HTH_MlrA-like_sg2"/>
    <property type="match status" value="1"/>
</dbReference>
<dbReference type="Proteomes" id="UP001155144">
    <property type="component" value="Unassembled WGS sequence"/>
</dbReference>
<protein>
    <submittedName>
        <fullName evidence="7">DNA-binding transcriptional MerR regulator</fullName>
    </submittedName>
</protein>
<accession>A0A840DJI2</accession>
<dbReference type="Proteomes" id="UP001155110">
    <property type="component" value="Unassembled WGS sequence"/>
</dbReference>
<reference evidence="7" key="1">
    <citation type="submission" date="2022-08" db="EMBL/GenBank/DDBJ databases">
        <title>Genomic Encyclopedia of Type Strains, Phase V (KMG-V): Genome sequencing to study the core and pangenomes of soil and plant-associated prokaryotes.</title>
        <authorList>
            <person name="Whitman W."/>
        </authorList>
    </citation>
    <scope>NUCLEOTIDE SEQUENCE</scope>
    <source>
        <strain evidence="3">0</strain>
        <strain evidence="5">SP2016B</strain>
        <strain evidence="6">SP2017</strain>
        <strain evidence="9">SP3002</strain>
        <strain evidence="7">SP3012</strain>
        <strain evidence="8">SP3026</strain>
        <strain evidence="4">SP3049</strain>
    </source>
</reference>
<dbReference type="Pfam" id="PF13411">
    <property type="entry name" value="MerR_1"/>
    <property type="match status" value="1"/>
</dbReference>
<dbReference type="SUPFAM" id="SSF46955">
    <property type="entry name" value="Putative DNA-binding domain"/>
    <property type="match status" value="1"/>
</dbReference>
<organism evidence="7 10">
    <name type="scientific">Salinibacter ruber</name>
    <dbReference type="NCBI Taxonomy" id="146919"/>
    <lineage>
        <taxon>Bacteria</taxon>
        <taxon>Pseudomonadati</taxon>
        <taxon>Rhodothermota</taxon>
        <taxon>Rhodothermia</taxon>
        <taxon>Rhodothermales</taxon>
        <taxon>Salinibacteraceae</taxon>
        <taxon>Salinibacter</taxon>
    </lineage>
</organism>
<proteinExistence type="predicted"/>
<evidence type="ECO:0000313" key="8">
    <source>
        <dbReference type="EMBL" id="MCS4122553.1"/>
    </source>
</evidence>
<evidence type="ECO:0000313" key="4">
    <source>
        <dbReference type="EMBL" id="MCS3711003.1"/>
    </source>
</evidence>
<dbReference type="EMBL" id="JANTZM010000012">
    <property type="protein sequence ID" value="MCS4158464.1"/>
    <property type="molecule type" value="Genomic_DNA"/>
</dbReference>
<evidence type="ECO:0000313" key="10">
    <source>
        <dbReference type="Proteomes" id="UP001155040"/>
    </source>
</evidence>
<dbReference type="EMBL" id="JANUAE010000010">
    <property type="protein sequence ID" value="MCS3711003.1"/>
    <property type="molecule type" value="Genomic_DNA"/>
</dbReference>